<organism evidence="3">
    <name type="scientific">Vecturithrix granuli</name>
    <dbReference type="NCBI Taxonomy" id="1499967"/>
    <lineage>
        <taxon>Bacteria</taxon>
        <taxon>Candidatus Moduliflexota</taxon>
        <taxon>Candidatus Vecturitrichia</taxon>
        <taxon>Candidatus Vecturitrichales</taxon>
        <taxon>Candidatus Vecturitrichaceae</taxon>
        <taxon>Candidatus Vecturithrix</taxon>
    </lineage>
</organism>
<dbReference type="PANTHER" id="PTHR36565">
    <property type="entry name" value="UPF0332 PROTEIN TM_1000"/>
    <property type="match status" value="1"/>
</dbReference>
<dbReference type="HOGENOM" id="CLU_151247_1_0_0"/>
<evidence type="ECO:0000313" key="3">
    <source>
        <dbReference type="EMBL" id="GAK57586.1"/>
    </source>
</evidence>
<dbReference type="STRING" id="1499967.U27_04553"/>
<keyword evidence="4" id="KW-1185">Reference proteome</keyword>
<dbReference type="eggNOG" id="COG1895">
    <property type="taxonomic scope" value="Bacteria"/>
</dbReference>
<feature type="domain" description="HEPN" evidence="2">
    <location>
        <begin position="11"/>
        <end position="120"/>
    </location>
</feature>
<evidence type="ECO:0000259" key="2">
    <source>
        <dbReference type="Pfam" id="PF05168"/>
    </source>
</evidence>
<name>A0A081BZ31_VECG1</name>
<gene>
    <name evidence="3" type="ORF">U27_04553</name>
</gene>
<dbReference type="Proteomes" id="UP000030661">
    <property type="component" value="Unassembled WGS sequence"/>
</dbReference>
<dbReference type="InterPro" id="IPR007842">
    <property type="entry name" value="HEPN_dom"/>
</dbReference>
<protein>
    <submittedName>
        <fullName evidence="3">Putative toxin-antitoxin system, antitoxin component</fullName>
    </submittedName>
</protein>
<dbReference type="Pfam" id="PF05168">
    <property type="entry name" value="HEPN"/>
    <property type="match status" value="1"/>
</dbReference>
<comment type="similarity">
    <text evidence="1">Belongs to the UPF0332 family.</text>
</comment>
<accession>A0A081BZ31</accession>
<dbReference type="AlphaFoldDB" id="A0A081BZ31"/>
<sequence>MKPEIRALVTYRLEQADEALEAAHILIEHGQYRSAVNRAYYAMFYSVLSLLVVSDSQTSKHSGAISLFDRDFVKTGTFDKAFSRWLHEAFELRQESDYQELVGVSGAQAQDVLEHARLFVAA</sequence>
<dbReference type="InterPro" id="IPR052226">
    <property type="entry name" value="UPF0332_toxin"/>
</dbReference>
<proteinExistence type="inferred from homology"/>
<reference evidence="3" key="1">
    <citation type="journal article" date="2015" name="PeerJ">
        <title>First genomic representation of candidate bacterial phylum KSB3 points to enhanced environmental sensing as a trigger of wastewater bulking.</title>
        <authorList>
            <person name="Sekiguchi Y."/>
            <person name="Ohashi A."/>
            <person name="Parks D.H."/>
            <person name="Yamauchi T."/>
            <person name="Tyson G.W."/>
            <person name="Hugenholtz P."/>
        </authorList>
    </citation>
    <scope>NUCLEOTIDE SEQUENCE [LARGE SCALE GENOMIC DNA]</scope>
</reference>
<evidence type="ECO:0000256" key="1">
    <source>
        <dbReference type="ARBA" id="ARBA00038248"/>
    </source>
</evidence>
<dbReference type="EMBL" id="DF820466">
    <property type="protein sequence ID" value="GAK57586.1"/>
    <property type="molecule type" value="Genomic_DNA"/>
</dbReference>
<dbReference type="PANTHER" id="PTHR36565:SF1">
    <property type="entry name" value="UPF0332 PROTEIN TM_1000"/>
    <property type="match status" value="1"/>
</dbReference>
<dbReference type="Gene3D" id="1.20.120.330">
    <property type="entry name" value="Nucleotidyltransferases domain 2"/>
    <property type="match status" value="1"/>
</dbReference>
<evidence type="ECO:0000313" key="4">
    <source>
        <dbReference type="Proteomes" id="UP000030661"/>
    </source>
</evidence>